<evidence type="ECO:0000256" key="1">
    <source>
        <dbReference type="SAM" id="Phobius"/>
    </source>
</evidence>
<organism evidence="2 3">
    <name type="scientific">Lucilia cuprina</name>
    <name type="common">Green bottle fly</name>
    <name type="synonym">Australian sheep blowfly</name>
    <dbReference type="NCBI Taxonomy" id="7375"/>
    <lineage>
        <taxon>Eukaryota</taxon>
        <taxon>Metazoa</taxon>
        <taxon>Ecdysozoa</taxon>
        <taxon>Arthropoda</taxon>
        <taxon>Hexapoda</taxon>
        <taxon>Insecta</taxon>
        <taxon>Pterygota</taxon>
        <taxon>Neoptera</taxon>
        <taxon>Endopterygota</taxon>
        <taxon>Diptera</taxon>
        <taxon>Brachycera</taxon>
        <taxon>Muscomorpha</taxon>
        <taxon>Oestroidea</taxon>
        <taxon>Calliphoridae</taxon>
        <taxon>Luciliinae</taxon>
        <taxon>Lucilia</taxon>
    </lineage>
</organism>
<reference evidence="2 3" key="1">
    <citation type="journal article" date="2015" name="Nat. Commun.">
        <title>Lucilia cuprina genome unlocks parasitic fly biology to underpin future interventions.</title>
        <authorList>
            <person name="Anstead C.A."/>
            <person name="Korhonen P.K."/>
            <person name="Young N.D."/>
            <person name="Hall R.S."/>
            <person name="Jex A.R."/>
            <person name="Murali S.C."/>
            <person name="Hughes D.S."/>
            <person name="Lee S.F."/>
            <person name="Perry T."/>
            <person name="Stroehlein A.J."/>
            <person name="Ansell B.R."/>
            <person name="Breugelmans B."/>
            <person name="Hofmann A."/>
            <person name="Qu J."/>
            <person name="Dugan S."/>
            <person name="Lee S.L."/>
            <person name="Chao H."/>
            <person name="Dinh H."/>
            <person name="Han Y."/>
            <person name="Doddapaneni H.V."/>
            <person name="Worley K.C."/>
            <person name="Muzny D.M."/>
            <person name="Ioannidis P."/>
            <person name="Waterhouse R.M."/>
            <person name="Zdobnov E.M."/>
            <person name="James P.J."/>
            <person name="Bagnall N.H."/>
            <person name="Kotze A.C."/>
            <person name="Gibbs R.A."/>
            <person name="Richards S."/>
            <person name="Batterham P."/>
            <person name="Gasser R.B."/>
        </authorList>
    </citation>
    <scope>NUCLEOTIDE SEQUENCE [LARGE SCALE GENOMIC DNA]</scope>
    <source>
        <strain evidence="2 3">LS</strain>
        <tissue evidence="2">Full body</tissue>
    </source>
</reference>
<keyword evidence="1" id="KW-0812">Transmembrane</keyword>
<evidence type="ECO:0000313" key="2">
    <source>
        <dbReference type="EMBL" id="KNC32809.1"/>
    </source>
</evidence>
<evidence type="ECO:0000313" key="3">
    <source>
        <dbReference type="Proteomes" id="UP000037069"/>
    </source>
</evidence>
<comment type="caution">
    <text evidence="2">The sequence shown here is derived from an EMBL/GenBank/DDBJ whole genome shotgun (WGS) entry which is preliminary data.</text>
</comment>
<dbReference type="EMBL" id="JRES01000266">
    <property type="protein sequence ID" value="KNC32809.1"/>
    <property type="molecule type" value="Genomic_DNA"/>
</dbReference>
<dbReference type="AlphaFoldDB" id="A0A0L0CMY8"/>
<feature type="transmembrane region" description="Helical" evidence="1">
    <location>
        <begin position="55"/>
        <end position="72"/>
    </location>
</feature>
<protein>
    <submittedName>
        <fullName evidence="2">Uncharacterized protein</fullName>
    </submittedName>
</protein>
<accession>A0A0L0CMY8</accession>
<gene>
    <name evidence="2" type="ORF">FF38_00258</name>
</gene>
<keyword evidence="1" id="KW-1133">Transmembrane helix</keyword>
<keyword evidence="1" id="KW-0472">Membrane</keyword>
<sequence length="174" mass="19942">MLKCATNANTYNLRSQSQTSFFNGRSDSKLSFSGPTTSPIHPGTASPWFVGVQRVPGLLMLVLCAPFWNFMFRRPSYMTFHKNGPSTDPCGTPAVIWYFWTPSPSLILHWWRQQCIFPCGSHTGYTSYQVHQFFQRAYSELGTKEVFQANQAYIMMISEVKLFPIVICLKLFKD</sequence>
<keyword evidence="3" id="KW-1185">Reference proteome</keyword>
<dbReference type="Proteomes" id="UP000037069">
    <property type="component" value="Unassembled WGS sequence"/>
</dbReference>
<proteinExistence type="predicted"/>
<name>A0A0L0CMY8_LUCCU</name>